<evidence type="ECO:0000313" key="3">
    <source>
        <dbReference type="Proteomes" id="UP000193144"/>
    </source>
</evidence>
<dbReference type="STRING" id="1231657.A0A1Y1ZNG9"/>
<accession>A0A1Y1ZNG9</accession>
<dbReference type="PANTHER" id="PTHR11280">
    <property type="entry name" value="GLUCOSAMINE-6-PHOSPHATE ISOMERASE"/>
    <property type="match status" value="1"/>
</dbReference>
<dbReference type="InterPro" id="IPR004547">
    <property type="entry name" value="Glucosamine6P_isomerase"/>
</dbReference>
<dbReference type="InterPro" id="IPR037171">
    <property type="entry name" value="NagB/RpiA_transferase-like"/>
</dbReference>
<evidence type="ECO:0000313" key="2">
    <source>
        <dbReference type="EMBL" id="ORY11744.1"/>
    </source>
</evidence>
<gene>
    <name evidence="2" type="ORF">BCR34DRAFT_601180</name>
</gene>
<name>A0A1Y1ZNG9_9PLEO</name>
<dbReference type="Proteomes" id="UP000193144">
    <property type="component" value="Unassembled WGS sequence"/>
</dbReference>
<dbReference type="OrthoDB" id="7663298at2759"/>
<comment type="catalytic activity">
    <reaction evidence="1">
        <text>alpha-D-glucosamine 6-phosphate + H2O = beta-D-fructose 6-phosphate + NH4(+)</text>
        <dbReference type="Rhea" id="RHEA:12172"/>
        <dbReference type="ChEBI" id="CHEBI:15377"/>
        <dbReference type="ChEBI" id="CHEBI:28938"/>
        <dbReference type="ChEBI" id="CHEBI:57634"/>
        <dbReference type="ChEBI" id="CHEBI:75989"/>
        <dbReference type="EC" id="3.5.99.6"/>
    </reaction>
</comment>
<dbReference type="SUPFAM" id="SSF100950">
    <property type="entry name" value="NagB/RpiA/CoA transferase-like"/>
    <property type="match status" value="1"/>
</dbReference>
<dbReference type="GO" id="GO:0006043">
    <property type="term" value="P:glucosamine catabolic process"/>
    <property type="evidence" value="ECO:0007669"/>
    <property type="project" value="TreeGrafter"/>
</dbReference>
<evidence type="ECO:0000256" key="1">
    <source>
        <dbReference type="ARBA" id="ARBA00000644"/>
    </source>
</evidence>
<comment type="caution">
    <text evidence="2">The sequence shown here is derived from an EMBL/GenBank/DDBJ whole genome shotgun (WGS) entry which is preliminary data.</text>
</comment>
<proteinExistence type="predicted"/>
<protein>
    <recommendedName>
        <fullName evidence="4">Glucosamine-6-phosphate deaminase</fullName>
    </recommendedName>
</protein>
<dbReference type="AlphaFoldDB" id="A0A1Y1ZNG9"/>
<dbReference type="GO" id="GO:0019262">
    <property type="term" value="P:N-acetylneuraminate catabolic process"/>
    <property type="evidence" value="ECO:0007669"/>
    <property type="project" value="TreeGrafter"/>
</dbReference>
<dbReference type="GO" id="GO:0006046">
    <property type="term" value="P:N-acetylglucosamine catabolic process"/>
    <property type="evidence" value="ECO:0007669"/>
    <property type="project" value="TreeGrafter"/>
</dbReference>
<sequence length="106" mass="12277">MRLVVREEKLAASKYVAGYIIDRINKFAPTETRPFVLGLPTGSSPVLIYKTLVERHRAGDVSFKNVVTFNMDEYIALDRERPESYHSFMFQHFFSMSISRPRTLTS</sequence>
<dbReference type="EMBL" id="MCFA01000058">
    <property type="protein sequence ID" value="ORY11744.1"/>
    <property type="molecule type" value="Genomic_DNA"/>
</dbReference>
<dbReference type="GO" id="GO:0005737">
    <property type="term" value="C:cytoplasm"/>
    <property type="evidence" value="ECO:0007669"/>
    <property type="project" value="TreeGrafter"/>
</dbReference>
<dbReference type="PANTHER" id="PTHR11280:SF5">
    <property type="entry name" value="GLUCOSAMINE-6-PHOSPHATE ISOMERASE"/>
    <property type="match status" value="1"/>
</dbReference>
<dbReference type="Gene3D" id="3.40.50.1360">
    <property type="match status" value="1"/>
</dbReference>
<keyword evidence="3" id="KW-1185">Reference proteome</keyword>
<dbReference type="GO" id="GO:0004342">
    <property type="term" value="F:glucosamine-6-phosphate deaminase activity"/>
    <property type="evidence" value="ECO:0007669"/>
    <property type="project" value="UniProtKB-EC"/>
</dbReference>
<reference evidence="2 3" key="1">
    <citation type="submission" date="2016-07" db="EMBL/GenBank/DDBJ databases">
        <title>Pervasive Adenine N6-methylation of Active Genes in Fungi.</title>
        <authorList>
            <consortium name="DOE Joint Genome Institute"/>
            <person name="Mondo S.J."/>
            <person name="Dannebaum R.O."/>
            <person name="Kuo R.C."/>
            <person name="Labutti K."/>
            <person name="Haridas S."/>
            <person name="Kuo A."/>
            <person name="Salamov A."/>
            <person name="Ahrendt S.R."/>
            <person name="Lipzen A."/>
            <person name="Sullivan W."/>
            <person name="Andreopoulos W.B."/>
            <person name="Clum A."/>
            <person name="Lindquist E."/>
            <person name="Daum C."/>
            <person name="Ramamoorthy G.K."/>
            <person name="Gryganskyi A."/>
            <person name="Culley D."/>
            <person name="Magnuson J.K."/>
            <person name="James T.Y."/>
            <person name="O'Malley M.A."/>
            <person name="Stajich J.E."/>
            <person name="Spatafora J.W."/>
            <person name="Visel A."/>
            <person name="Grigoriev I.V."/>
        </authorList>
    </citation>
    <scope>NUCLEOTIDE SEQUENCE [LARGE SCALE GENOMIC DNA]</scope>
    <source>
        <strain evidence="2 3">CBS 115471</strain>
    </source>
</reference>
<dbReference type="GO" id="GO:0042802">
    <property type="term" value="F:identical protein binding"/>
    <property type="evidence" value="ECO:0007669"/>
    <property type="project" value="TreeGrafter"/>
</dbReference>
<organism evidence="2 3">
    <name type="scientific">Clohesyomyces aquaticus</name>
    <dbReference type="NCBI Taxonomy" id="1231657"/>
    <lineage>
        <taxon>Eukaryota</taxon>
        <taxon>Fungi</taxon>
        <taxon>Dikarya</taxon>
        <taxon>Ascomycota</taxon>
        <taxon>Pezizomycotina</taxon>
        <taxon>Dothideomycetes</taxon>
        <taxon>Pleosporomycetidae</taxon>
        <taxon>Pleosporales</taxon>
        <taxon>Lindgomycetaceae</taxon>
        <taxon>Clohesyomyces</taxon>
    </lineage>
</organism>
<evidence type="ECO:0008006" key="4">
    <source>
        <dbReference type="Google" id="ProtNLM"/>
    </source>
</evidence>